<dbReference type="PANTHER" id="PTHR30250:SF11">
    <property type="entry name" value="O-ANTIGEN TRANSPORTER-RELATED"/>
    <property type="match status" value="1"/>
</dbReference>
<dbReference type="GO" id="GO:0005886">
    <property type="term" value="C:plasma membrane"/>
    <property type="evidence" value="ECO:0007669"/>
    <property type="project" value="UniProtKB-SubCell"/>
</dbReference>
<evidence type="ECO:0000313" key="8">
    <source>
        <dbReference type="Proteomes" id="UP000183038"/>
    </source>
</evidence>
<feature type="transmembrane region" description="Helical" evidence="6">
    <location>
        <begin position="388"/>
        <end position="405"/>
    </location>
</feature>
<evidence type="ECO:0000313" key="7">
    <source>
        <dbReference type="EMBL" id="SEC21636.1"/>
    </source>
</evidence>
<dbReference type="RefSeq" id="WP_074673339.1">
    <property type="nucleotide sequence ID" value="NZ_FNTB01000001.1"/>
</dbReference>
<keyword evidence="2" id="KW-1003">Cell membrane</keyword>
<evidence type="ECO:0000256" key="5">
    <source>
        <dbReference type="ARBA" id="ARBA00023136"/>
    </source>
</evidence>
<keyword evidence="3 6" id="KW-0812">Transmembrane</keyword>
<evidence type="ECO:0000256" key="4">
    <source>
        <dbReference type="ARBA" id="ARBA00022989"/>
    </source>
</evidence>
<dbReference type="Pfam" id="PF01943">
    <property type="entry name" value="Polysacc_synt"/>
    <property type="match status" value="1"/>
</dbReference>
<dbReference type="EMBL" id="FNTB01000001">
    <property type="protein sequence ID" value="SEC21636.1"/>
    <property type="molecule type" value="Genomic_DNA"/>
</dbReference>
<dbReference type="AlphaFoldDB" id="A0A1H4QPR1"/>
<comment type="subcellular location">
    <subcellularLocation>
        <location evidence="1">Cell membrane</location>
        <topology evidence="1">Multi-pass membrane protein</topology>
    </subcellularLocation>
</comment>
<evidence type="ECO:0000256" key="2">
    <source>
        <dbReference type="ARBA" id="ARBA00022475"/>
    </source>
</evidence>
<dbReference type="InterPro" id="IPR050833">
    <property type="entry name" value="Poly_Biosynth_Transport"/>
</dbReference>
<feature type="transmembrane region" description="Helical" evidence="6">
    <location>
        <begin position="450"/>
        <end position="468"/>
    </location>
</feature>
<feature type="transmembrane region" description="Helical" evidence="6">
    <location>
        <begin position="12"/>
        <end position="33"/>
    </location>
</feature>
<dbReference type="Proteomes" id="UP000183038">
    <property type="component" value="Unassembled WGS sequence"/>
</dbReference>
<feature type="transmembrane region" description="Helical" evidence="6">
    <location>
        <begin position="360"/>
        <end position="382"/>
    </location>
</feature>
<keyword evidence="5 6" id="KW-0472">Membrane</keyword>
<reference evidence="7 8" key="1">
    <citation type="submission" date="2016-10" db="EMBL/GenBank/DDBJ databases">
        <authorList>
            <person name="de Groot N.N."/>
        </authorList>
    </citation>
    <scope>NUCLEOTIDE SEQUENCE [LARGE SCALE GENOMIC DNA]</scope>
    <source>
        <strain evidence="7 8">MAR_2009_71</strain>
    </source>
</reference>
<feature type="transmembrane region" description="Helical" evidence="6">
    <location>
        <begin position="120"/>
        <end position="140"/>
    </location>
</feature>
<feature type="transmembrane region" description="Helical" evidence="6">
    <location>
        <begin position="80"/>
        <end position="100"/>
    </location>
</feature>
<name>A0A1H4QPR1_9FLAO</name>
<dbReference type="InterPro" id="IPR002797">
    <property type="entry name" value="Polysacc_synth"/>
</dbReference>
<proteinExistence type="predicted"/>
<feature type="transmembrane region" description="Helical" evidence="6">
    <location>
        <begin position="426"/>
        <end position="444"/>
    </location>
</feature>
<feature type="transmembrane region" description="Helical" evidence="6">
    <location>
        <begin position="329"/>
        <end position="348"/>
    </location>
</feature>
<accession>A0A1H4QPR1</accession>
<dbReference type="OrthoDB" id="88014at2"/>
<keyword evidence="4 6" id="KW-1133">Transmembrane helix</keyword>
<feature type="transmembrane region" description="Helical" evidence="6">
    <location>
        <begin position="300"/>
        <end position="317"/>
    </location>
</feature>
<sequence length="484" mass="55018">MGIVLKQSLNNTIVTYIGFAIGAANTLFLYTNFMQPSNYGLIQVILSVSSVLMPILAFGVPNSLVKFYSSFKDQKNQDSFLTLMLILPLFLIIPVAVVSYAANDMIGNLLSRQNDVVREYVWHIFLVGMAMSYFEVFYAWARIQMKSMFGNFMKEIFCRVGQTVLLLLLYFKLIDISFFINALVGFYIARTLIMKLYSYSLRSPKLDFHFPNNWRNIVKYSALIILGGSTAIVLMEVDKVMLNNFLELENVAFYAVAGFIASTIAVPSKAMHQITYPLTANYLNSRDIPALTQLYQKSSLTLFIVSGILFLLILLNLNELYELLPNKYAGGFMIVFWVGLAKVYDALLGNNNAILFNSDYYRSILFFGVLLAVLAILFNLWLIPNYGINGAAIASFSAFFIYNSLKLGYVKAKFQMQPFTHETIKVFLLLIIIAVMFSIFSFSFHPLVNIALKSILMIALYVGVLYRFKISEDVYAFLNKYLKF</sequence>
<evidence type="ECO:0000256" key="6">
    <source>
        <dbReference type="SAM" id="Phobius"/>
    </source>
</evidence>
<gene>
    <name evidence="7" type="ORF">SAMN05192540_2640</name>
</gene>
<feature type="transmembrane region" description="Helical" evidence="6">
    <location>
        <begin position="39"/>
        <end position="60"/>
    </location>
</feature>
<organism evidence="7 8">
    <name type="scientific">Maribacter dokdonensis</name>
    <dbReference type="NCBI Taxonomy" id="320912"/>
    <lineage>
        <taxon>Bacteria</taxon>
        <taxon>Pseudomonadati</taxon>
        <taxon>Bacteroidota</taxon>
        <taxon>Flavobacteriia</taxon>
        <taxon>Flavobacteriales</taxon>
        <taxon>Flavobacteriaceae</taxon>
        <taxon>Maribacter</taxon>
    </lineage>
</organism>
<evidence type="ECO:0000256" key="1">
    <source>
        <dbReference type="ARBA" id="ARBA00004651"/>
    </source>
</evidence>
<feature type="transmembrane region" description="Helical" evidence="6">
    <location>
        <begin position="251"/>
        <end position="268"/>
    </location>
</feature>
<evidence type="ECO:0000256" key="3">
    <source>
        <dbReference type="ARBA" id="ARBA00022692"/>
    </source>
</evidence>
<dbReference type="PANTHER" id="PTHR30250">
    <property type="entry name" value="PST FAMILY PREDICTED COLANIC ACID TRANSPORTER"/>
    <property type="match status" value="1"/>
</dbReference>
<protein>
    <submittedName>
        <fullName evidence="7">Membrane protein involved in the export of O-antigen and teichoic acid</fullName>
    </submittedName>
</protein>